<keyword evidence="2" id="KW-1185">Reference proteome</keyword>
<gene>
    <name evidence="1" type="ORF">P4O66_006371</name>
</gene>
<proteinExistence type="predicted"/>
<comment type="caution">
    <text evidence="1">The sequence shown here is derived from an EMBL/GenBank/DDBJ whole genome shotgun (WGS) entry which is preliminary data.</text>
</comment>
<dbReference type="EMBL" id="JAROKS010000011">
    <property type="protein sequence ID" value="KAK1799841.1"/>
    <property type="molecule type" value="Genomic_DNA"/>
</dbReference>
<sequence>MPAYMHISPQDSIHCARCKLHNLVRKCFIKVEKLKLYLEEHIYNGIPNSDLLEKMVSFFTVKEAFPTGYSRCTQDILQLVPSSTEDVKPLTWQQTLEINFLNYLNVT</sequence>
<protein>
    <submittedName>
        <fullName evidence="1">Uncharacterized protein</fullName>
    </submittedName>
</protein>
<name>A0AAD8ZKK3_9TELE</name>
<accession>A0AAD8ZKK3</accession>
<reference evidence="1" key="1">
    <citation type="submission" date="2023-03" db="EMBL/GenBank/DDBJ databases">
        <title>Electrophorus voltai genome.</title>
        <authorList>
            <person name="Bian C."/>
        </authorList>
    </citation>
    <scope>NUCLEOTIDE SEQUENCE</scope>
    <source>
        <strain evidence="1">CB-2022</strain>
        <tissue evidence="1">Muscle</tissue>
    </source>
</reference>
<dbReference type="AlphaFoldDB" id="A0AAD8ZKK3"/>
<dbReference type="Proteomes" id="UP001239994">
    <property type="component" value="Unassembled WGS sequence"/>
</dbReference>
<evidence type="ECO:0000313" key="2">
    <source>
        <dbReference type="Proteomes" id="UP001239994"/>
    </source>
</evidence>
<evidence type="ECO:0000313" key="1">
    <source>
        <dbReference type="EMBL" id="KAK1799841.1"/>
    </source>
</evidence>
<organism evidence="1 2">
    <name type="scientific">Electrophorus voltai</name>
    <dbReference type="NCBI Taxonomy" id="2609070"/>
    <lineage>
        <taxon>Eukaryota</taxon>
        <taxon>Metazoa</taxon>
        <taxon>Chordata</taxon>
        <taxon>Craniata</taxon>
        <taxon>Vertebrata</taxon>
        <taxon>Euteleostomi</taxon>
        <taxon>Actinopterygii</taxon>
        <taxon>Neopterygii</taxon>
        <taxon>Teleostei</taxon>
        <taxon>Ostariophysi</taxon>
        <taxon>Gymnotiformes</taxon>
        <taxon>Gymnotoidei</taxon>
        <taxon>Gymnotidae</taxon>
        <taxon>Electrophorus</taxon>
    </lineage>
</organism>